<protein>
    <submittedName>
        <fullName evidence="2">Uncharacterized protein</fullName>
    </submittedName>
</protein>
<accession>A0A1V6XHS3</accession>
<proteinExistence type="predicted"/>
<sequence>MDQTVRLLPFVQVFIAVVILVGRLLPVFGRYNLIYIVADIATVAGAGAMAGTPSPGVSKSQVLNLEALIGVGLGCSAVMFNMAQMGGIAIALAVAGSIFQNVGFNLLTDAIGDGITGTRKRPA</sequence>
<name>A0A1V6XHS3_PENNA</name>
<keyword evidence="1" id="KW-1133">Transmembrane helix</keyword>
<comment type="caution">
    <text evidence="2">The sequence shown here is derived from an EMBL/GenBank/DDBJ whole genome shotgun (WGS) entry which is preliminary data.</text>
</comment>
<feature type="transmembrane region" description="Helical" evidence="1">
    <location>
        <begin position="62"/>
        <end position="82"/>
    </location>
</feature>
<dbReference type="AlphaFoldDB" id="A0A1V6XHS3"/>
<keyword evidence="1" id="KW-0812">Transmembrane</keyword>
<keyword evidence="1" id="KW-0472">Membrane</keyword>
<feature type="transmembrane region" description="Helical" evidence="1">
    <location>
        <begin position="7"/>
        <end position="25"/>
    </location>
</feature>
<organism evidence="2 3">
    <name type="scientific">Penicillium nalgiovense</name>
    <dbReference type="NCBI Taxonomy" id="60175"/>
    <lineage>
        <taxon>Eukaryota</taxon>
        <taxon>Fungi</taxon>
        <taxon>Dikarya</taxon>
        <taxon>Ascomycota</taxon>
        <taxon>Pezizomycotina</taxon>
        <taxon>Eurotiomycetes</taxon>
        <taxon>Eurotiomycetidae</taxon>
        <taxon>Eurotiales</taxon>
        <taxon>Aspergillaceae</taxon>
        <taxon>Penicillium</taxon>
    </lineage>
</organism>
<gene>
    <name evidence="2" type="ORF">PENNAL_c0075G08615</name>
</gene>
<feature type="transmembrane region" description="Helical" evidence="1">
    <location>
        <begin position="88"/>
        <end position="111"/>
    </location>
</feature>
<keyword evidence="3" id="KW-1185">Reference proteome</keyword>
<dbReference type="Proteomes" id="UP000191691">
    <property type="component" value="Unassembled WGS sequence"/>
</dbReference>
<evidence type="ECO:0000313" key="2">
    <source>
        <dbReference type="EMBL" id="OQE74658.1"/>
    </source>
</evidence>
<reference evidence="3" key="1">
    <citation type="journal article" date="2017" name="Nat. Microbiol.">
        <title>Global analysis of biosynthetic gene clusters reveals vast potential of secondary metabolite production in Penicillium species.</title>
        <authorList>
            <person name="Nielsen J.C."/>
            <person name="Grijseels S."/>
            <person name="Prigent S."/>
            <person name="Ji B."/>
            <person name="Dainat J."/>
            <person name="Nielsen K.F."/>
            <person name="Frisvad J.C."/>
            <person name="Workman M."/>
            <person name="Nielsen J."/>
        </authorList>
    </citation>
    <scope>NUCLEOTIDE SEQUENCE [LARGE SCALE GENOMIC DNA]</scope>
    <source>
        <strain evidence="3">IBT 13039</strain>
    </source>
</reference>
<dbReference type="EMBL" id="MOOB01000075">
    <property type="protein sequence ID" value="OQE74658.1"/>
    <property type="molecule type" value="Genomic_DNA"/>
</dbReference>
<feature type="transmembrane region" description="Helical" evidence="1">
    <location>
        <begin position="31"/>
        <end position="50"/>
    </location>
</feature>
<evidence type="ECO:0000256" key="1">
    <source>
        <dbReference type="SAM" id="Phobius"/>
    </source>
</evidence>
<evidence type="ECO:0000313" key="3">
    <source>
        <dbReference type="Proteomes" id="UP000191691"/>
    </source>
</evidence>